<dbReference type="RefSeq" id="XP_068350401.1">
    <property type="nucleotide sequence ID" value="XM_068494915.1"/>
</dbReference>
<protein>
    <recommendedName>
        <fullName evidence="4">Condensin complex subunit 1 C-terminal domain-containing protein</fullName>
    </recommendedName>
</protein>
<proteinExistence type="predicted"/>
<dbReference type="SUPFAM" id="SSF48371">
    <property type="entry name" value="ARM repeat"/>
    <property type="match status" value="1"/>
</dbReference>
<sequence>MEYLTIVFCLNRSGMNEDEKSKLIQAIISKEPNAITNFLSSLKEIVADLTEIQHVQLIAFIISWCRLYDHINHEILVANMKYLLPTNSTKHIFLSFFSLFLEIISFSFKFVESELYALADYLKENFKNTFLQTLGFTFLINILDINFYPETVAFIINFISKLMDALDLSNIEKFVESISNLISVSNSMIRISIADSLSSIPIQNEYISSTLNILLNKLLDDEHPTVRIHALFTASKIYEKITDKNIILKASGDKSWKIRMTFLNIFSSFSSEKAFQDSIFTICKSSDPFYRAKALEILAQNIHQIDRKEEMIKIAELSFKVKNEDVNLAALNLLNNIHIQHSSESQSSQTNPGNKYEITYPNKNRNGINKNESEMFHEAFKILKKAKSRKVRTAAYSTLTPFFVMDELEQNETRSFLHMLLYSDNIEDVSNSIRIIGEMLQRNANLKMIESLIKDFLPKLNDTQGFVKKEAQFIVPYFKDRISKELFQEKFEPIINR</sequence>
<evidence type="ECO:0000256" key="1">
    <source>
        <dbReference type="SAM" id="MobiDB-lite"/>
    </source>
</evidence>
<dbReference type="AlphaFoldDB" id="A0A1J4JDT7"/>
<dbReference type="VEuPathDB" id="TrichDB:TRFO_09535"/>
<dbReference type="Proteomes" id="UP000179807">
    <property type="component" value="Unassembled WGS sequence"/>
</dbReference>
<dbReference type="InterPro" id="IPR016024">
    <property type="entry name" value="ARM-type_fold"/>
</dbReference>
<dbReference type="GeneID" id="94829619"/>
<accession>A0A1J4JDT7</accession>
<evidence type="ECO:0000313" key="3">
    <source>
        <dbReference type="Proteomes" id="UP000179807"/>
    </source>
</evidence>
<comment type="caution">
    <text evidence="2">The sequence shown here is derived from an EMBL/GenBank/DDBJ whole genome shotgun (WGS) entry which is preliminary data.</text>
</comment>
<keyword evidence="3" id="KW-1185">Reference proteome</keyword>
<feature type="region of interest" description="Disordered" evidence="1">
    <location>
        <begin position="342"/>
        <end position="364"/>
    </location>
</feature>
<name>A0A1J4JDT7_9EUKA</name>
<evidence type="ECO:0000313" key="2">
    <source>
        <dbReference type="EMBL" id="OHS97264.1"/>
    </source>
</evidence>
<dbReference type="EMBL" id="MLAK01001126">
    <property type="protein sequence ID" value="OHS97264.1"/>
    <property type="molecule type" value="Genomic_DNA"/>
</dbReference>
<organism evidence="2 3">
    <name type="scientific">Tritrichomonas foetus</name>
    <dbReference type="NCBI Taxonomy" id="1144522"/>
    <lineage>
        <taxon>Eukaryota</taxon>
        <taxon>Metamonada</taxon>
        <taxon>Parabasalia</taxon>
        <taxon>Tritrichomonadida</taxon>
        <taxon>Tritrichomonadidae</taxon>
        <taxon>Tritrichomonas</taxon>
    </lineage>
</organism>
<reference evidence="2" key="1">
    <citation type="submission" date="2016-10" db="EMBL/GenBank/DDBJ databases">
        <authorList>
            <person name="Benchimol M."/>
            <person name="Almeida L.G."/>
            <person name="Vasconcelos A.T."/>
            <person name="Perreira-Neves A."/>
            <person name="Rosa I.A."/>
            <person name="Tasca T."/>
            <person name="Bogo M.R."/>
            <person name="de Souza W."/>
        </authorList>
    </citation>
    <scope>NUCLEOTIDE SEQUENCE [LARGE SCALE GENOMIC DNA]</scope>
    <source>
        <strain evidence="2">K</strain>
    </source>
</reference>
<gene>
    <name evidence="2" type="ORF">TRFO_09535</name>
</gene>
<evidence type="ECO:0008006" key="4">
    <source>
        <dbReference type="Google" id="ProtNLM"/>
    </source>
</evidence>
<dbReference type="Gene3D" id="1.25.10.10">
    <property type="entry name" value="Leucine-rich Repeat Variant"/>
    <property type="match status" value="1"/>
</dbReference>
<dbReference type="InterPro" id="IPR011989">
    <property type="entry name" value="ARM-like"/>
</dbReference>